<evidence type="ECO:0000313" key="3">
    <source>
        <dbReference type="EMBL" id="ASR51425.1"/>
    </source>
</evidence>
<dbReference type="Pfam" id="PF02525">
    <property type="entry name" value="Flavodoxin_2"/>
    <property type="match status" value="1"/>
</dbReference>
<dbReference type="RefSeq" id="WP_117352106.1">
    <property type="nucleotide sequence ID" value="NZ_CP020083.1"/>
</dbReference>
<dbReference type="PANTHER" id="PTHR47307:SF1">
    <property type="entry name" value="GLUTATHIONE-REGULATED POTASSIUM-EFFLUX SYSTEM ANCILLARY PROTEIN KEFG"/>
    <property type="match status" value="1"/>
</dbReference>
<dbReference type="Proteomes" id="UP000258016">
    <property type="component" value="Chromosome"/>
</dbReference>
<dbReference type="InterPro" id="IPR046980">
    <property type="entry name" value="KefG/KefF"/>
</dbReference>
<dbReference type="Gene3D" id="3.40.50.360">
    <property type="match status" value="1"/>
</dbReference>
<accession>A0ABM6M5Z5</accession>
<dbReference type="PANTHER" id="PTHR47307">
    <property type="entry name" value="GLUTATHIONE-REGULATED POTASSIUM-EFFLUX SYSTEM ANCILLARY PROTEIN KEFG"/>
    <property type="match status" value="1"/>
</dbReference>
<keyword evidence="1" id="KW-0560">Oxidoreductase</keyword>
<evidence type="ECO:0000259" key="2">
    <source>
        <dbReference type="Pfam" id="PF02525"/>
    </source>
</evidence>
<evidence type="ECO:0000256" key="1">
    <source>
        <dbReference type="ARBA" id="ARBA00023002"/>
    </source>
</evidence>
<reference evidence="3 4" key="1">
    <citation type="submission" date="2017-03" db="EMBL/GenBank/DDBJ databases">
        <title>Complete genome sequence of Blastomonas fulva degrading microcsystin LR.</title>
        <authorList>
            <person name="Lee H.-g."/>
            <person name="Jin L."/>
            <person name="oh H.-M."/>
        </authorList>
    </citation>
    <scope>NUCLEOTIDE SEQUENCE [LARGE SCALE GENOMIC DNA]</scope>
    <source>
        <strain evidence="3 4">T2</strain>
    </source>
</reference>
<keyword evidence="4" id="KW-1185">Reference proteome</keyword>
<dbReference type="InterPro" id="IPR029039">
    <property type="entry name" value="Flavoprotein-like_sf"/>
</dbReference>
<dbReference type="InterPro" id="IPR003680">
    <property type="entry name" value="Flavodoxin_fold"/>
</dbReference>
<feature type="domain" description="Flavodoxin-like fold" evidence="2">
    <location>
        <begin position="12"/>
        <end position="179"/>
    </location>
</feature>
<protein>
    <recommendedName>
        <fullName evidence="2">Flavodoxin-like fold domain-containing protein</fullName>
    </recommendedName>
</protein>
<dbReference type="GeneID" id="303485527"/>
<proteinExistence type="predicted"/>
<organism evidence="3 4">
    <name type="scientific">Blastomonas fulva</name>
    <dbReference type="NCBI Taxonomy" id="1550728"/>
    <lineage>
        <taxon>Bacteria</taxon>
        <taxon>Pseudomonadati</taxon>
        <taxon>Pseudomonadota</taxon>
        <taxon>Alphaproteobacteria</taxon>
        <taxon>Sphingomonadales</taxon>
        <taxon>Sphingomonadaceae</taxon>
        <taxon>Blastomonas</taxon>
    </lineage>
</organism>
<gene>
    <name evidence="3" type="ORF">B5J99_08095</name>
</gene>
<evidence type="ECO:0000313" key="4">
    <source>
        <dbReference type="Proteomes" id="UP000258016"/>
    </source>
</evidence>
<dbReference type="EMBL" id="CP020083">
    <property type="protein sequence ID" value="ASR51425.1"/>
    <property type="molecule type" value="Genomic_DNA"/>
</dbReference>
<sequence>MHEDDEQTVTQILLFHPNIERSTANAALARAAAGLRHVEIADMAALYPAGIEMERDSEREAARLLRADRIVLQFPMQWYSTPALMKQWQDIVLTRMAYIYGDTEGAGLAGKPLMVAATMGAEESTYRPEGRNRFTVAELLAPLQASANRFAMDWRDPFLVFDADGLPADDLAEAGRAYGRALSRLAKAAFGAWPYGSSSDCQENGHAARASRA</sequence>
<dbReference type="SUPFAM" id="SSF52218">
    <property type="entry name" value="Flavoproteins"/>
    <property type="match status" value="1"/>
</dbReference>
<name>A0ABM6M5Z5_9SPHN</name>